<evidence type="ECO:0000313" key="2">
    <source>
        <dbReference type="Proteomes" id="UP001168877"/>
    </source>
</evidence>
<proteinExistence type="predicted"/>
<dbReference type="AlphaFoldDB" id="A0AA39SI30"/>
<dbReference type="EMBL" id="JAUESC010000004">
    <property type="protein sequence ID" value="KAK0594742.1"/>
    <property type="molecule type" value="Genomic_DNA"/>
</dbReference>
<comment type="caution">
    <text evidence="1">The sequence shown here is derived from an EMBL/GenBank/DDBJ whole genome shotgun (WGS) entry which is preliminary data.</text>
</comment>
<name>A0AA39SI30_ACESA</name>
<sequence>MLCRPYRAPANEALAQKIMNLHLTVPKAIEIDLSKVPDTLNDLIISKTDFTDDEWADIPAIHLFTTRLTLRSADVGALLFLAFQLYTPSCHGRTNKLFEEPRFVTIDDVLYFSLSSDRYDTIVGTSDVVVPSEGISEYENARAYAFLAASTLRLFTKFEKR</sequence>
<evidence type="ECO:0000313" key="1">
    <source>
        <dbReference type="EMBL" id="KAK0594742.1"/>
    </source>
</evidence>
<gene>
    <name evidence="1" type="ORF">LWI29_000009</name>
</gene>
<reference evidence="1" key="2">
    <citation type="submission" date="2023-06" db="EMBL/GenBank/DDBJ databases">
        <authorList>
            <person name="Swenson N.G."/>
            <person name="Wegrzyn J.L."/>
            <person name="Mcevoy S.L."/>
        </authorList>
    </citation>
    <scope>NUCLEOTIDE SEQUENCE</scope>
    <source>
        <strain evidence="1">NS2018</strain>
        <tissue evidence="1">Leaf</tissue>
    </source>
</reference>
<protein>
    <submittedName>
        <fullName evidence="1">Uncharacterized protein</fullName>
    </submittedName>
</protein>
<reference evidence="1" key="1">
    <citation type="journal article" date="2022" name="Plant J.">
        <title>Strategies of tolerance reflected in two North American maple genomes.</title>
        <authorList>
            <person name="McEvoy S.L."/>
            <person name="Sezen U.U."/>
            <person name="Trouern-Trend A."/>
            <person name="McMahon S.M."/>
            <person name="Schaberg P.G."/>
            <person name="Yang J."/>
            <person name="Wegrzyn J.L."/>
            <person name="Swenson N.G."/>
        </authorList>
    </citation>
    <scope>NUCLEOTIDE SEQUENCE</scope>
    <source>
        <strain evidence="1">NS2018</strain>
    </source>
</reference>
<accession>A0AA39SI30</accession>
<keyword evidence="2" id="KW-1185">Reference proteome</keyword>
<organism evidence="1 2">
    <name type="scientific">Acer saccharum</name>
    <name type="common">Sugar maple</name>
    <dbReference type="NCBI Taxonomy" id="4024"/>
    <lineage>
        <taxon>Eukaryota</taxon>
        <taxon>Viridiplantae</taxon>
        <taxon>Streptophyta</taxon>
        <taxon>Embryophyta</taxon>
        <taxon>Tracheophyta</taxon>
        <taxon>Spermatophyta</taxon>
        <taxon>Magnoliopsida</taxon>
        <taxon>eudicotyledons</taxon>
        <taxon>Gunneridae</taxon>
        <taxon>Pentapetalae</taxon>
        <taxon>rosids</taxon>
        <taxon>malvids</taxon>
        <taxon>Sapindales</taxon>
        <taxon>Sapindaceae</taxon>
        <taxon>Hippocastanoideae</taxon>
        <taxon>Acereae</taxon>
        <taxon>Acer</taxon>
    </lineage>
</organism>
<dbReference type="Proteomes" id="UP001168877">
    <property type="component" value="Unassembled WGS sequence"/>
</dbReference>